<keyword evidence="10 11" id="KW-0804">Transcription</keyword>
<comment type="cofactor">
    <cofactor evidence="11">
        <name>[4Fe-4S] cluster</name>
        <dbReference type="ChEBI" id="CHEBI:49883"/>
    </cofactor>
    <text evidence="11">Binds 1 [4Fe-4S] cluster per subunit. Following nitrosylation of the [4Fe-4S] cluster binds 1 [4Fe-8(NO)] cluster per subunit.</text>
</comment>
<evidence type="ECO:0000256" key="5">
    <source>
        <dbReference type="ARBA" id="ARBA00023004"/>
    </source>
</evidence>
<keyword evidence="9 11" id="KW-1015">Disulfide bond</keyword>
<evidence type="ECO:0000259" key="12">
    <source>
        <dbReference type="PROSITE" id="PS51674"/>
    </source>
</evidence>
<gene>
    <name evidence="13" type="primary">whiB4_2</name>
    <name evidence="11" type="synonym">whiB</name>
    <name evidence="13" type="ORF">MPRG_24330</name>
</gene>
<feature type="binding site" evidence="11">
    <location>
        <position position="62"/>
    </location>
    <ligand>
        <name>[4Fe-4S] cluster</name>
        <dbReference type="ChEBI" id="CHEBI:49883"/>
    </ligand>
</feature>
<dbReference type="Pfam" id="PF02467">
    <property type="entry name" value="Whib"/>
    <property type="match status" value="1"/>
</dbReference>
<evidence type="ECO:0000256" key="7">
    <source>
        <dbReference type="ARBA" id="ARBA00023015"/>
    </source>
</evidence>
<evidence type="ECO:0000256" key="8">
    <source>
        <dbReference type="ARBA" id="ARBA00023125"/>
    </source>
</evidence>
<evidence type="ECO:0000313" key="13">
    <source>
        <dbReference type="EMBL" id="GFG79157.1"/>
    </source>
</evidence>
<proteinExistence type="inferred from homology"/>
<keyword evidence="6 11" id="KW-0411">Iron-sulfur</keyword>
<protein>
    <recommendedName>
        <fullName evidence="11">Transcriptional regulator WhiB</fullName>
    </recommendedName>
</protein>
<organism evidence="13 14">
    <name type="scientific">Mycobacterium paragordonae</name>
    <dbReference type="NCBI Taxonomy" id="1389713"/>
    <lineage>
        <taxon>Bacteria</taxon>
        <taxon>Bacillati</taxon>
        <taxon>Actinomycetota</taxon>
        <taxon>Actinomycetes</taxon>
        <taxon>Mycobacteriales</taxon>
        <taxon>Mycobacteriaceae</taxon>
        <taxon>Mycobacterium</taxon>
    </lineage>
</organism>
<evidence type="ECO:0000256" key="4">
    <source>
        <dbReference type="ARBA" id="ARBA00022723"/>
    </source>
</evidence>
<keyword evidence="8 11" id="KW-0238">DNA-binding</keyword>
<evidence type="ECO:0000256" key="3">
    <source>
        <dbReference type="ARBA" id="ARBA00022485"/>
    </source>
</evidence>
<keyword evidence="4 11" id="KW-0479">Metal-binding</keyword>
<evidence type="ECO:0000256" key="2">
    <source>
        <dbReference type="ARBA" id="ARBA00006597"/>
    </source>
</evidence>
<feature type="domain" description="4Fe-4S Wbl-type" evidence="12">
    <location>
        <begin position="36"/>
        <end position="92"/>
    </location>
</feature>
<evidence type="ECO:0000256" key="1">
    <source>
        <dbReference type="ARBA" id="ARBA00004496"/>
    </source>
</evidence>
<dbReference type="HAMAP" id="MF_01479">
    <property type="entry name" value="WhiB"/>
    <property type="match status" value="1"/>
</dbReference>
<feature type="binding site" evidence="11">
    <location>
        <position position="68"/>
    </location>
    <ligand>
        <name>[4Fe-4S] cluster</name>
        <dbReference type="ChEBI" id="CHEBI:49883"/>
    </ligand>
</feature>
<comment type="caution">
    <text evidence="13">The sequence shown here is derived from an EMBL/GenBank/DDBJ whole genome shotgun (WGS) entry which is preliminary data.</text>
</comment>
<keyword evidence="11" id="KW-0963">Cytoplasm</keyword>
<dbReference type="PANTHER" id="PTHR38839">
    <property type="entry name" value="TRANSCRIPTIONAL REGULATOR WHID-RELATED"/>
    <property type="match status" value="1"/>
</dbReference>
<comment type="subcellular location">
    <subcellularLocation>
        <location evidence="1 11">Cytoplasm</location>
    </subcellularLocation>
</comment>
<comment type="function">
    <text evidence="11">Acts as a transcriptional regulator. Probably redox-responsive. The apo- but not holo-form probably binds DNA.</text>
</comment>
<comment type="PTM">
    <text evidence="11">Upon Fe-S cluster removal intramolecular disulfide bonds are formed.</text>
</comment>
<keyword evidence="5 11" id="KW-0408">Iron</keyword>
<evidence type="ECO:0000256" key="10">
    <source>
        <dbReference type="ARBA" id="ARBA00023163"/>
    </source>
</evidence>
<feature type="binding site" evidence="11">
    <location>
        <position position="59"/>
    </location>
    <ligand>
        <name>[4Fe-4S] cluster</name>
        <dbReference type="ChEBI" id="CHEBI:49883"/>
    </ligand>
</feature>
<dbReference type="InterPro" id="IPR003482">
    <property type="entry name" value="Whib"/>
</dbReference>
<comment type="PTM">
    <text evidence="11">The Fe-S cluster can be nitrosylated by nitric oxide (NO).</text>
</comment>
<evidence type="ECO:0000256" key="11">
    <source>
        <dbReference type="HAMAP-Rule" id="MF_01479"/>
    </source>
</evidence>
<name>A0ABQ1C4F5_9MYCO</name>
<dbReference type="PANTHER" id="PTHR38839:SF7">
    <property type="entry name" value="TRANSCRIPTIONAL REGULATOR WHIB4"/>
    <property type="match status" value="1"/>
</dbReference>
<evidence type="ECO:0000256" key="6">
    <source>
        <dbReference type="ARBA" id="ARBA00023014"/>
    </source>
</evidence>
<dbReference type="PROSITE" id="PS51674">
    <property type="entry name" value="4FE4S_WBL"/>
    <property type="match status" value="1"/>
</dbReference>
<sequence>MLSEARSTPRQLGLAAANTNPRALNSEDRTWVIDALCRNTDPDELFVRGAAQRKAANICRNCPVKRECGADALDNKVEYGVWGGLTERRRRALLKQHPEVMSWADFFTKQNARFAG</sequence>
<feature type="binding site" evidence="11">
    <location>
        <position position="37"/>
    </location>
    <ligand>
        <name>[4Fe-4S] cluster</name>
        <dbReference type="ChEBI" id="CHEBI:49883"/>
    </ligand>
</feature>
<evidence type="ECO:0000313" key="14">
    <source>
        <dbReference type="Proteomes" id="UP000465240"/>
    </source>
</evidence>
<comment type="similarity">
    <text evidence="2 11">Belongs to the WhiB family.</text>
</comment>
<keyword evidence="7 11" id="KW-0805">Transcription regulation</keyword>
<accession>A0ABQ1C4F5</accession>
<reference evidence="13 14" key="1">
    <citation type="journal article" date="2019" name="Emerg. Microbes Infect.">
        <title>Comprehensive subspecies identification of 175 nontuberculous mycobacteria species based on 7547 genomic profiles.</title>
        <authorList>
            <person name="Matsumoto Y."/>
            <person name="Kinjo T."/>
            <person name="Motooka D."/>
            <person name="Nabeya D."/>
            <person name="Jung N."/>
            <person name="Uechi K."/>
            <person name="Horii T."/>
            <person name="Iida T."/>
            <person name="Fujita J."/>
            <person name="Nakamura S."/>
        </authorList>
    </citation>
    <scope>NUCLEOTIDE SEQUENCE [LARGE SCALE GENOMIC DNA]</scope>
    <source>
        <strain evidence="13 14">JCM 18565</strain>
    </source>
</reference>
<dbReference type="EMBL" id="BLKX01000001">
    <property type="protein sequence ID" value="GFG79157.1"/>
    <property type="molecule type" value="Genomic_DNA"/>
</dbReference>
<keyword evidence="3 11" id="KW-0004">4Fe-4S</keyword>
<dbReference type="Proteomes" id="UP000465240">
    <property type="component" value="Unassembled WGS sequence"/>
</dbReference>
<evidence type="ECO:0000256" key="9">
    <source>
        <dbReference type="ARBA" id="ARBA00023157"/>
    </source>
</evidence>
<dbReference type="InterPro" id="IPR034768">
    <property type="entry name" value="4FE4S_WBL"/>
</dbReference>
<keyword evidence="14" id="KW-1185">Reference proteome</keyword>